<gene>
    <name evidence="3" type="ORF">GC096_10060</name>
</gene>
<dbReference type="NCBIfam" id="TIGR00254">
    <property type="entry name" value="GGDEF"/>
    <property type="match status" value="1"/>
</dbReference>
<dbReference type="PANTHER" id="PTHR45138:SF9">
    <property type="entry name" value="DIGUANYLATE CYCLASE DGCM-RELATED"/>
    <property type="match status" value="1"/>
</dbReference>
<dbReference type="InterPro" id="IPR000160">
    <property type="entry name" value="GGDEF_dom"/>
</dbReference>
<protein>
    <submittedName>
        <fullName evidence="3">Diguanylate cyclase</fullName>
    </submittedName>
</protein>
<organism evidence="3 4">
    <name type="scientific">Paenibacillus plantarum</name>
    <dbReference type="NCBI Taxonomy" id="2654975"/>
    <lineage>
        <taxon>Bacteria</taxon>
        <taxon>Bacillati</taxon>
        <taxon>Bacillota</taxon>
        <taxon>Bacilli</taxon>
        <taxon>Bacillales</taxon>
        <taxon>Paenibacillaceae</taxon>
        <taxon>Paenibacillus</taxon>
    </lineage>
</organism>
<keyword evidence="1" id="KW-0472">Membrane</keyword>
<evidence type="ECO:0000256" key="1">
    <source>
        <dbReference type="SAM" id="Phobius"/>
    </source>
</evidence>
<dbReference type="SUPFAM" id="SSF55073">
    <property type="entry name" value="Nucleotide cyclase"/>
    <property type="match status" value="1"/>
</dbReference>
<dbReference type="PROSITE" id="PS50887">
    <property type="entry name" value="GGDEF"/>
    <property type="match status" value="1"/>
</dbReference>
<evidence type="ECO:0000259" key="2">
    <source>
        <dbReference type="PROSITE" id="PS50887"/>
    </source>
</evidence>
<reference evidence="3 4" key="1">
    <citation type="submission" date="2019-10" db="EMBL/GenBank/DDBJ databases">
        <title>Description of Paenibacillus humi sp. nov.</title>
        <authorList>
            <person name="Carlier A."/>
            <person name="Qi S."/>
        </authorList>
    </citation>
    <scope>NUCLEOTIDE SEQUENCE [LARGE SCALE GENOMIC DNA]</scope>
    <source>
        <strain evidence="3 4">LMG 31461</strain>
    </source>
</reference>
<dbReference type="InterPro" id="IPR043128">
    <property type="entry name" value="Rev_trsase/Diguanyl_cyclase"/>
</dbReference>
<comment type="caution">
    <text evidence="3">The sequence shown here is derived from an EMBL/GenBank/DDBJ whole genome shotgun (WGS) entry which is preliminary data.</text>
</comment>
<keyword evidence="1" id="KW-1133">Transmembrane helix</keyword>
<evidence type="ECO:0000313" key="4">
    <source>
        <dbReference type="Proteomes" id="UP000653578"/>
    </source>
</evidence>
<feature type="transmembrane region" description="Helical" evidence="1">
    <location>
        <begin position="34"/>
        <end position="52"/>
    </location>
</feature>
<keyword evidence="1" id="KW-0812">Transmembrane</keyword>
<dbReference type="RefSeq" id="WP_171630119.1">
    <property type="nucleotide sequence ID" value="NZ_WHNY01000031.1"/>
</dbReference>
<dbReference type="PANTHER" id="PTHR45138">
    <property type="entry name" value="REGULATORY COMPONENTS OF SENSORY TRANSDUCTION SYSTEM"/>
    <property type="match status" value="1"/>
</dbReference>
<dbReference type="Proteomes" id="UP000653578">
    <property type="component" value="Unassembled WGS sequence"/>
</dbReference>
<dbReference type="Pfam" id="PF00990">
    <property type="entry name" value="GGDEF"/>
    <property type="match status" value="1"/>
</dbReference>
<dbReference type="Gene3D" id="3.30.70.270">
    <property type="match status" value="1"/>
</dbReference>
<dbReference type="SMART" id="SM00267">
    <property type="entry name" value="GGDEF"/>
    <property type="match status" value="1"/>
</dbReference>
<dbReference type="EMBL" id="WHNY01000031">
    <property type="protein sequence ID" value="NOU64371.1"/>
    <property type="molecule type" value="Genomic_DNA"/>
</dbReference>
<dbReference type="InterPro" id="IPR029787">
    <property type="entry name" value="Nucleotide_cyclase"/>
</dbReference>
<evidence type="ECO:0000313" key="3">
    <source>
        <dbReference type="EMBL" id="NOU64371.1"/>
    </source>
</evidence>
<proteinExistence type="predicted"/>
<accession>A0ABX1X836</accession>
<dbReference type="InterPro" id="IPR050469">
    <property type="entry name" value="Diguanylate_Cyclase"/>
</dbReference>
<name>A0ABX1X836_9BACL</name>
<keyword evidence="4" id="KW-1185">Reference proteome</keyword>
<dbReference type="CDD" id="cd01949">
    <property type="entry name" value="GGDEF"/>
    <property type="match status" value="1"/>
</dbReference>
<feature type="domain" description="GGDEF" evidence="2">
    <location>
        <begin position="92"/>
        <end position="214"/>
    </location>
</feature>
<sequence>MKYTGRIVLLTLSLLSWILIIVHSYSYQVYGKMDIIYLICALANIGLGWFLGKHYDIAKFYSEKDYLTQVYTRRYGLKTLSSLLQKMEQKKKELSLFVVDVDKFKQINDTYGHDTGDWVLKCIATSLVNCTRKTDIITRWGGDEFLIVAPDTNNYDLFAFLIRIENQLKEVSMILNLEISLSIGVSSYPDDALNIDELIRIADKNMYLTKIKKS</sequence>